<dbReference type="EMBL" id="CP134876">
    <property type="protein sequence ID" value="WNM37591.1"/>
    <property type="molecule type" value="Genomic_DNA"/>
</dbReference>
<keyword evidence="1" id="KW-0472">Membrane</keyword>
<proteinExistence type="predicted"/>
<keyword evidence="1" id="KW-1133">Transmembrane helix</keyword>
<organism evidence="2 3">
    <name type="scientific">Micromonospora halotolerans</name>
    <dbReference type="NCBI Taxonomy" id="709879"/>
    <lineage>
        <taxon>Bacteria</taxon>
        <taxon>Bacillati</taxon>
        <taxon>Actinomycetota</taxon>
        <taxon>Actinomycetes</taxon>
        <taxon>Micromonosporales</taxon>
        <taxon>Micromonosporaceae</taxon>
        <taxon>Micromonospora</taxon>
    </lineage>
</organism>
<evidence type="ECO:0000256" key="1">
    <source>
        <dbReference type="SAM" id="Phobius"/>
    </source>
</evidence>
<feature type="transmembrane region" description="Helical" evidence="1">
    <location>
        <begin position="170"/>
        <end position="191"/>
    </location>
</feature>
<keyword evidence="3" id="KW-1185">Reference proteome</keyword>
<accession>A0ABY9ZQL8</accession>
<evidence type="ECO:0000313" key="2">
    <source>
        <dbReference type="EMBL" id="WNM37591.1"/>
    </source>
</evidence>
<feature type="transmembrane region" description="Helical" evidence="1">
    <location>
        <begin position="132"/>
        <end position="150"/>
    </location>
</feature>
<keyword evidence="1" id="KW-0812">Transmembrane</keyword>
<reference evidence="2 3" key="1">
    <citation type="submission" date="2023-09" db="EMBL/GenBank/DDBJ databases">
        <title>Micromonospora halotolerans DSM 45598 genome sequence.</title>
        <authorList>
            <person name="Mo P."/>
        </authorList>
    </citation>
    <scope>NUCLEOTIDE SEQUENCE [LARGE SCALE GENOMIC DNA]</scope>
    <source>
        <strain evidence="2 3">DSM 45598</strain>
    </source>
</reference>
<dbReference type="RefSeq" id="WP_313719177.1">
    <property type="nucleotide sequence ID" value="NZ_CP134876.1"/>
</dbReference>
<name>A0ABY9ZQL8_9ACTN</name>
<gene>
    <name evidence="2" type="ORF">RMN56_20780</name>
</gene>
<feature type="transmembrane region" description="Helical" evidence="1">
    <location>
        <begin position="225"/>
        <end position="245"/>
    </location>
</feature>
<dbReference type="Proteomes" id="UP001303001">
    <property type="component" value="Chromosome"/>
</dbReference>
<evidence type="ECO:0000313" key="3">
    <source>
        <dbReference type="Proteomes" id="UP001303001"/>
    </source>
</evidence>
<sequence length="304" mass="32251">MRYLVDEVRLTPGDLADWTVDRNEDTAQGRCPACHHRMTYDFESDAVAQGIAPREADGAPRRIDCRCRQSHLEGVTRHPSCGRWWYARIRPEGHVPPVVPELDETLKLAADELAASGRVAQEAAVRAAAEKWVAGVTALLGLFSLSGIAFGKDAFGGVAGVAKGVLATALILAVVVAALAVISTYCAAYGWPRVVDTSNVSGLRKWWRKRRAAPRAAADNLRRGVYLALTAVVALCVAAGIIWFGSAPPTPRVEVTQTDGSTVCGDLVSSTAAGTIRIHSAAGRVQTIAAGDIAKVSNVAKCEQ</sequence>
<protein>
    <submittedName>
        <fullName evidence="2">Uncharacterized protein</fullName>
    </submittedName>
</protein>